<keyword evidence="3" id="KW-0349">Heme</keyword>
<proteinExistence type="inferred from homology"/>
<dbReference type="AlphaFoldDB" id="A0A286G255"/>
<evidence type="ECO:0000259" key="10">
    <source>
        <dbReference type="Pfam" id="PF21105"/>
    </source>
</evidence>
<dbReference type="GO" id="GO:0020037">
    <property type="term" value="F:heme binding"/>
    <property type="evidence" value="ECO:0007669"/>
    <property type="project" value="InterPro"/>
</dbReference>
<dbReference type="InterPro" id="IPR011008">
    <property type="entry name" value="Dimeric_a/b-barrel"/>
</dbReference>
<dbReference type="InterPro" id="IPR006314">
    <property type="entry name" value="Dyp_peroxidase"/>
</dbReference>
<organism evidence="11 12">
    <name type="scientific">Spirosoma fluviale</name>
    <dbReference type="NCBI Taxonomy" id="1597977"/>
    <lineage>
        <taxon>Bacteria</taxon>
        <taxon>Pseudomonadati</taxon>
        <taxon>Bacteroidota</taxon>
        <taxon>Cytophagia</taxon>
        <taxon>Cytophagales</taxon>
        <taxon>Cytophagaceae</taxon>
        <taxon>Spirosoma</taxon>
    </lineage>
</organism>
<dbReference type="PANTHER" id="PTHR30521:SF4">
    <property type="entry name" value="DEFERROCHELATASE"/>
    <property type="match status" value="1"/>
</dbReference>
<comment type="similarity">
    <text evidence="8">Belongs to the DyP-type peroxidase family.</text>
</comment>
<evidence type="ECO:0000256" key="2">
    <source>
        <dbReference type="ARBA" id="ARBA00022559"/>
    </source>
</evidence>
<dbReference type="GO" id="GO:0005829">
    <property type="term" value="C:cytosol"/>
    <property type="evidence" value="ECO:0007669"/>
    <property type="project" value="TreeGrafter"/>
</dbReference>
<dbReference type="Pfam" id="PF20628">
    <property type="entry name" value="Dyp_perox_C"/>
    <property type="match status" value="1"/>
</dbReference>
<accession>A0A286G255</accession>
<dbReference type="InterPro" id="IPR048328">
    <property type="entry name" value="Dyp_perox_C"/>
</dbReference>
<dbReference type="Proteomes" id="UP000219452">
    <property type="component" value="Unassembled WGS sequence"/>
</dbReference>
<comment type="cofactor">
    <cofactor evidence="1">
        <name>heme b</name>
        <dbReference type="ChEBI" id="CHEBI:60344"/>
    </cofactor>
</comment>
<feature type="domain" description="Dyp-type peroxidase C-terminal" evidence="9">
    <location>
        <begin position="255"/>
        <end position="422"/>
    </location>
</feature>
<dbReference type="RefSeq" id="WP_097126712.1">
    <property type="nucleotide sequence ID" value="NZ_OCNH01000002.1"/>
</dbReference>
<evidence type="ECO:0000256" key="7">
    <source>
        <dbReference type="ARBA" id="ARBA00023004"/>
    </source>
</evidence>
<keyword evidence="4" id="KW-0479">Metal-binding</keyword>
<protein>
    <submittedName>
        <fullName evidence="11">Dyp-type peroxidase family</fullName>
    </submittedName>
</protein>
<evidence type="ECO:0000313" key="11">
    <source>
        <dbReference type="EMBL" id="SOD89595.1"/>
    </source>
</evidence>
<reference evidence="12" key="1">
    <citation type="submission" date="2017-09" db="EMBL/GenBank/DDBJ databases">
        <authorList>
            <person name="Varghese N."/>
            <person name="Submissions S."/>
        </authorList>
    </citation>
    <scope>NUCLEOTIDE SEQUENCE [LARGE SCALE GENOMIC DNA]</scope>
    <source>
        <strain evidence="12">DSM 29961</strain>
    </source>
</reference>
<evidence type="ECO:0000313" key="12">
    <source>
        <dbReference type="Proteomes" id="UP000219452"/>
    </source>
</evidence>
<dbReference type="GO" id="GO:0004601">
    <property type="term" value="F:peroxidase activity"/>
    <property type="evidence" value="ECO:0007669"/>
    <property type="project" value="UniProtKB-KW"/>
</dbReference>
<evidence type="ECO:0000256" key="8">
    <source>
        <dbReference type="ARBA" id="ARBA00025737"/>
    </source>
</evidence>
<feature type="domain" description="DyP dimeric alpha+beta barrel" evidence="10">
    <location>
        <begin position="89"/>
        <end position="167"/>
    </location>
</feature>
<dbReference type="PROSITE" id="PS51404">
    <property type="entry name" value="DYP_PEROXIDASE"/>
    <property type="match status" value="1"/>
</dbReference>
<evidence type="ECO:0000256" key="5">
    <source>
        <dbReference type="ARBA" id="ARBA00022729"/>
    </source>
</evidence>
<keyword evidence="5" id="KW-0732">Signal</keyword>
<dbReference type="SUPFAM" id="SSF54909">
    <property type="entry name" value="Dimeric alpha+beta barrel"/>
    <property type="match status" value="1"/>
</dbReference>
<gene>
    <name evidence="11" type="ORF">SAMN06269250_3124</name>
</gene>
<name>A0A286G255_9BACT</name>
<dbReference type="EMBL" id="OCNH01000002">
    <property type="protein sequence ID" value="SOD89595.1"/>
    <property type="molecule type" value="Genomic_DNA"/>
</dbReference>
<sequence length="477" mass="53105">MSVLLDPHSLANRPLLDGIQGNILKSHGRPHTANVFIHCRPNHVDEAKTWLHSLVEGEDALIQSGYAQLRSNLLWKENQAIDTGLFACIHISAAGYRYLFGDGKNTELADKPFQRGMKASAALLNDPDPESWESGFQAEIHFMLLLAYTHKDLLEASVDNVNRAIQSFADVTTIAWGCALKNAEGAGIEHFGYVDGISQPLFFEDEWETYKKNNNIKDEARDIKDEKDKDTIIKFDPRAAKELVLVKDPLSPKDPNAWGSYFVFRKLEQNVKGFKQEEAILAGILGFREEDDKERAGAMLVGRAEDGSPIELDKKPGLINSALLNNFAYQSGNNAKCPFHGHTRKTNPRVGPVEEGVQVANNRVMARRGIPYGNRTDDPNDGNIYNKPTDKVGLLFMSYQASIKDQFEFVQTQANDTQEGIDPVIGQGDRSAKGVFCPEWGLTEPTKKASFAQFVNLKGGEYFFAPSMSFLKNIHKG</sequence>
<dbReference type="OrthoDB" id="9781066at2"/>
<keyword evidence="6" id="KW-0560">Oxidoreductase</keyword>
<evidence type="ECO:0000256" key="6">
    <source>
        <dbReference type="ARBA" id="ARBA00023002"/>
    </source>
</evidence>
<keyword evidence="12" id="KW-1185">Reference proteome</keyword>
<evidence type="ECO:0000256" key="3">
    <source>
        <dbReference type="ARBA" id="ARBA00022617"/>
    </source>
</evidence>
<keyword evidence="7" id="KW-0408">Iron</keyword>
<evidence type="ECO:0000256" key="4">
    <source>
        <dbReference type="ARBA" id="ARBA00022723"/>
    </source>
</evidence>
<dbReference type="NCBIfam" id="TIGR01413">
    <property type="entry name" value="Dyp_perox_fam"/>
    <property type="match status" value="1"/>
</dbReference>
<evidence type="ECO:0000256" key="1">
    <source>
        <dbReference type="ARBA" id="ARBA00001970"/>
    </source>
</evidence>
<evidence type="ECO:0000259" key="9">
    <source>
        <dbReference type="Pfam" id="PF20628"/>
    </source>
</evidence>
<dbReference type="GO" id="GO:0046872">
    <property type="term" value="F:metal ion binding"/>
    <property type="evidence" value="ECO:0007669"/>
    <property type="project" value="UniProtKB-KW"/>
</dbReference>
<keyword evidence="2 11" id="KW-0575">Peroxidase</keyword>
<dbReference type="InterPro" id="IPR049509">
    <property type="entry name" value="DyP_N"/>
</dbReference>
<dbReference type="PANTHER" id="PTHR30521">
    <property type="entry name" value="DEFERROCHELATASE/PEROXIDASE"/>
    <property type="match status" value="1"/>
</dbReference>
<dbReference type="Pfam" id="PF21105">
    <property type="entry name" value="DyP_N"/>
    <property type="match status" value="1"/>
</dbReference>